<proteinExistence type="predicted"/>
<dbReference type="AlphaFoldDB" id="A0A4U8UR03"/>
<keyword evidence="2" id="KW-1185">Reference proteome</keyword>
<evidence type="ECO:0000313" key="2">
    <source>
        <dbReference type="Proteomes" id="UP000298663"/>
    </source>
</evidence>
<sequence length="97" mass="11826">MSHFKPTICQRKRRSHQQTFASFTHSFLGECWRVEGIRFFRVYFLRAMFFLTNRLLCFELACTHTYPVFFLKWAQYLPVPTQQVERLLSKEPQKLRC</sequence>
<organism evidence="1 2">
    <name type="scientific">Steinernema carpocapsae</name>
    <name type="common">Entomopathogenic nematode</name>
    <dbReference type="NCBI Taxonomy" id="34508"/>
    <lineage>
        <taxon>Eukaryota</taxon>
        <taxon>Metazoa</taxon>
        <taxon>Ecdysozoa</taxon>
        <taxon>Nematoda</taxon>
        <taxon>Chromadorea</taxon>
        <taxon>Rhabditida</taxon>
        <taxon>Tylenchina</taxon>
        <taxon>Panagrolaimomorpha</taxon>
        <taxon>Strongyloidoidea</taxon>
        <taxon>Steinernematidae</taxon>
        <taxon>Steinernema</taxon>
    </lineage>
</organism>
<dbReference type="Proteomes" id="UP000298663">
    <property type="component" value="Chromosome X"/>
</dbReference>
<comment type="caution">
    <text evidence="1">The sequence shown here is derived from an EMBL/GenBank/DDBJ whole genome shotgun (WGS) entry which is preliminary data.</text>
</comment>
<accession>A0A4U8UR03</accession>
<dbReference type="EMBL" id="AZBU02000001">
    <property type="protein sequence ID" value="TMS35501.1"/>
    <property type="molecule type" value="Genomic_DNA"/>
</dbReference>
<reference evidence="1 2" key="2">
    <citation type="journal article" date="2019" name="G3 (Bethesda)">
        <title>Hybrid Assembly of the Genome of the Entomopathogenic Nematode Steinernema carpocapsae Identifies the X-Chromosome.</title>
        <authorList>
            <person name="Serra L."/>
            <person name="Macchietto M."/>
            <person name="Macias-Munoz A."/>
            <person name="McGill C.J."/>
            <person name="Rodriguez I.M."/>
            <person name="Rodriguez B."/>
            <person name="Murad R."/>
            <person name="Mortazavi A."/>
        </authorList>
    </citation>
    <scope>NUCLEOTIDE SEQUENCE [LARGE SCALE GENOMIC DNA]</scope>
    <source>
        <strain evidence="1 2">ALL</strain>
    </source>
</reference>
<gene>
    <name evidence="1" type="ORF">L596_002892</name>
</gene>
<dbReference type="EMBL" id="CM016762">
    <property type="protein sequence ID" value="TMS35501.1"/>
    <property type="molecule type" value="Genomic_DNA"/>
</dbReference>
<evidence type="ECO:0000313" key="1">
    <source>
        <dbReference type="EMBL" id="TMS35501.1"/>
    </source>
</evidence>
<protein>
    <submittedName>
        <fullName evidence="1">Uncharacterized protein</fullName>
    </submittedName>
</protein>
<reference evidence="1 2" key="1">
    <citation type="journal article" date="2015" name="Genome Biol.">
        <title>Comparative genomics of Steinernema reveals deeply conserved gene regulatory networks.</title>
        <authorList>
            <person name="Dillman A.R."/>
            <person name="Macchietto M."/>
            <person name="Porter C.F."/>
            <person name="Rogers A."/>
            <person name="Williams B."/>
            <person name="Antoshechkin I."/>
            <person name="Lee M.M."/>
            <person name="Goodwin Z."/>
            <person name="Lu X."/>
            <person name="Lewis E.E."/>
            <person name="Goodrich-Blair H."/>
            <person name="Stock S.P."/>
            <person name="Adams B.J."/>
            <person name="Sternberg P.W."/>
            <person name="Mortazavi A."/>
        </authorList>
    </citation>
    <scope>NUCLEOTIDE SEQUENCE [LARGE SCALE GENOMIC DNA]</scope>
    <source>
        <strain evidence="1 2">ALL</strain>
    </source>
</reference>
<name>A0A4U8UR03_STECR</name>